<sequence length="86" mass="9522">EADRANHAFLPGVDFPESLIIESDLEKAVQASRDLLVVVPSHVFGIVLNSCKPFLREDSRICWATKGLEPETGRLLKDVAYDIIGE</sequence>
<proteinExistence type="predicted"/>
<dbReference type="GO" id="GO:0046168">
    <property type="term" value="P:glycerol-3-phosphate catabolic process"/>
    <property type="evidence" value="ECO:0007669"/>
    <property type="project" value="InterPro"/>
</dbReference>
<dbReference type="Pfam" id="PF01210">
    <property type="entry name" value="NAD_Gly3P_dh_N"/>
    <property type="match status" value="1"/>
</dbReference>
<organism evidence="2 3">
    <name type="scientific">Vibrio parahaemolyticus</name>
    <dbReference type="NCBI Taxonomy" id="670"/>
    <lineage>
        <taxon>Bacteria</taxon>
        <taxon>Pseudomonadati</taxon>
        <taxon>Pseudomonadota</taxon>
        <taxon>Gammaproteobacteria</taxon>
        <taxon>Vibrionales</taxon>
        <taxon>Vibrionaceae</taxon>
        <taxon>Vibrio</taxon>
    </lineage>
</organism>
<dbReference type="GO" id="GO:0051287">
    <property type="term" value="F:NAD binding"/>
    <property type="evidence" value="ECO:0007669"/>
    <property type="project" value="InterPro"/>
</dbReference>
<dbReference type="EMBL" id="NIXT01004702">
    <property type="protein sequence ID" value="OXE28123.1"/>
    <property type="molecule type" value="Genomic_DNA"/>
</dbReference>
<feature type="non-terminal residue" evidence="2">
    <location>
        <position position="1"/>
    </location>
</feature>
<dbReference type="Gene3D" id="3.40.50.720">
    <property type="entry name" value="NAD(P)-binding Rossmann-like Domain"/>
    <property type="match status" value="1"/>
</dbReference>
<reference evidence="2 3" key="1">
    <citation type="journal article" date="2017" name="Appl. Environ. Microbiol.">
        <title>Parallel evolution of two clades of a major Atlantic endemic Vibrio parahaemolyticus pathogen lineage by independent acquisition of related pathogenicity islands.</title>
        <authorList>
            <person name="Xu F."/>
            <person name="Gonzalez-Escalona N."/>
            <person name="Drees K.P."/>
            <person name="Sebra R.P."/>
            <person name="Cooper V.S."/>
            <person name="Jones S.H."/>
            <person name="Whistler C.A."/>
        </authorList>
    </citation>
    <scope>NUCLEOTIDE SEQUENCE [LARGE SCALE GENOMIC DNA]</scope>
    <source>
        <strain evidence="2 3">MAVP-3</strain>
    </source>
</reference>
<evidence type="ECO:0000313" key="2">
    <source>
        <dbReference type="EMBL" id="OXE28123.1"/>
    </source>
</evidence>
<gene>
    <name evidence="2" type="ORF">CA163_35550</name>
</gene>
<name>A0A227IZ49_VIBPH</name>
<feature type="non-terminal residue" evidence="2">
    <location>
        <position position="86"/>
    </location>
</feature>
<dbReference type="InterPro" id="IPR011128">
    <property type="entry name" value="G3P_DH_NAD-dep_N"/>
</dbReference>
<dbReference type="GO" id="GO:0016616">
    <property type="term" value="F:oxidoreductase activity, acting on the CH-OH group of donors, NAD or NADP as acceptor"/>
    <property type="evidence" value="ECO:0007669"/>
    <property type="project" value="InterPro"/>
</dbReference>
<comment type="caution">
    <text evidence="2">The sequence shown here is derived from an EMBL/GenBank/DDBJ whole genome shotgun (WGS) entry which is preliminary data.</text>
</comment>
<accession>A0A227IZ49</accession>
<dbReference type="Proteomes" id="UP000214596">
    <property type="component" value="Unassembled WGS sequence"/>
</dbReference>
<dbReference type="InterPro" id="IPR036291">
    <property type="entry name" value="NAD(P)-bd_dom_sf"/>
</dbReference>
<feature type="domain" description="Glycerol-3-phosphate dehydrogenase NAD-dependent N-terminal" evidence="1">
    <location>
        <begin position="2"/>
        <end position="85"/>
    </location>
</feature>
<evidence type="ECO:0000313" key="3">
    <source>
        <dbReference type="Proteomes" id="UP000214596"/>
    </source>
</evidence>
<dbReference type="AlphaFoldDB" id="A0A227IZ49"/>
<protein>
    <submittedName>
        <fullName evidence="2">Glycerol-3-phosphate dehydrogenase</fullName>
    </submittedName>
</protein>
<dbReference type="SUPFAM" id="SSF51735">
    <property type="entry name" value="NAD(P)-binding Rossmann-fold domains"/>
    <property type="match status" value="1"/>
</dbReference>
<evidence type="ECO:0000259" key="1">
    <source>
        <dbReference type="Pfam" id="PF01210"/>
    </source>
</evidence>